<dbReference type="InterPro" id="IPR013324">
    <property type="entry name" value="RNA_pol_sigma_r3/r4-like"/>
</dbReference>
<dbReference type="SUPFAM" id="SSF88946">
    <property type="entry name" value="Sigma2 domain of RNA polymerase sigma factors"/>
    <property type="match status" value="1"/>
</dbReference>
<evidence type="ECO:0000256" key="1">
    <source>
        <dbReference type="ARBA" id="ARBA00010641"/>
    </source>
</evidence>
<dbReference type="SUPFAM" id="SSF88659">
    <property type="entry name" value="Sigma3 and sigma4 domains of RNA polymerase sigma factors"/>
    <property type="match status" value="1"/>
</dbReference>
<evidence type="ECO:0000256" key="2">
    <source>
        <dbReference type="ARBA" id="ARBA00023015"/>
    </source>
</evidence>
<protein>
    <submittedName>
        <fullName evidence="7">RNA polymerase sigma factor</fullName>
    </submittedName>
</protein>
<dbReference type="InterPro" id="IPR014284">
    <property type="entry name" value="RNA_pol_sigma-70_dom"/>
</dbReference>
<dbReference type="PANTHER" id="PTHR43133">
    <property type="entry name" value="RNA POLYMERASE ECF-TYPE SIGMA FACTO"/>
    <property type="match status" value="1"/>
</dbReference>
<dbReference type="Proteomes" id="UP001484535">
    <property type="component" value="Unassembled WGS sequence"/>
</dbReference>
<keyword evidence="3" id="KW-0731">Sigma factor</keyword>
<dbReference type="PANTHER" id="PTHR43133:SF63">
    <property type="entry name" value="RNA POLYMERASE SIGMA FACTOR FECI-RELATED"/>
    <property type="match status" value="1"/>
</dbReference>
<evidence type="ECO:0000259" key="5">
    <source>
        <dbReference type="Pfam" id="PF04542"/>
    </source>
</evidence>
<comment type="similarity">
    <text evidence="1">Belongs to the sigma-70 factor family. ECF subfamily.</text>
</comment>
<dbReference type="InterPro" id="IPR007627">
    <property type="entry name" value="RNA_pol_sigma70_r2"/>
</dbReference>
<keyword evidence="8" id="KW-1185">Reference proteome</keyword>
<organism evidence="7 8">
    <name type="scientific">Aurantiacibacter flavus</name>
    <dbReference type="NCBI Taxonomy" id="3145232"/>
    <lineage>
        <taxon>Bacteria</taxon>
        <taxon>Pseudomonadati</taxon>
        <taxon>Pseudomonadota</taxon>
        <taxon>Alphaproteobacteria</taxon>
        <taxon>Sphingomonadales</taxon>
        <taxon>Erythrobacteraceae</taxon>
        <taxon>Aurantiacibacter</taxon>
    </lineage>
</organism>
<evidence type="ECO:0000259" key="6">
    <source>
        <dbReference type="Pfam" id="PF08281"/>
    </source>
</evidence>
<dbReference type="NCBIfam" id="TIGR02937">
    <property type="entry name" value="sigma70-ECF"/>
    <property type="match status" value="1"/>
</dbReference>
<proteinExistence type="inferred from homology"/>
<dbReference type="RefSeq" id="WP_346784722.1">
    <property type="nucleotide sequence ID" value="NZ_JBDLBR010000002.1"/>
</dbReference>
<evidence type="ECO:0000313" key="7">
    <source>
        <dbReference type="EMBL" id="MEN7537278.1"/>
    </source>
</evidence>
<reference evidence="7 8" key="1">
    <citation type="submission" date="2024-05" db="EMBL/GenBank/DDBJ databases">
        <authorList>
            <person name="Park S."/>
        </authorList>
    </citation>
    <scope>NUCLEOTIDE SEQUENCE [LARGE SCALE GENOMIC DNA]</scope>
    <source>
        <strain evidence="7 8">DGU5</strain>
    </source>
</reference>
<dbReference type="Gene3D" id="1.10.1740.10">
    <property type="match status" value="1"/>
</dbReference>
<dbReference type="InterPro" id="IPR036388">
    <property type="entry name" value="WH-like_DNA-bd_sf"/>
</dbReference>
<evidence type="ECO:0000313" key="8">
    <source>
        <dbReference type="Proteomes" id="UP001484535"/>
    </source>
</evidence>
<evidence type="ECO:0000256" key="4">
    <source>
        <dbReference type="ARBA" id="ARBA00023163"/>
    </source>
</evidence>
<keyword evidence="2" id="KW-0805">Transcription regulation</keyword>
<dbReference type="EMBL" id="JBDLBR010000002">
    <property type="protein sequence ID" value="MEN7537278.1"/>
    <property type="molecule type" value="Genomic_DNA"/>
</dbReference>
<dbReference type="InterPro" id="IPR013249">
    <property type="entry name" value="RNA_pol_sigma70_r4_t2"/>
</dbReference>
<sequence length="193" mass="21450">MPPGPGVRVNPTETERLDAAAADAADEEVRQAADVAALYEAEAPRLWRFFRRRTASPDEAQDLVHETFTRALGQGPRTRVRNPGGYLTRIAQNLLRDRAKIARRRSADLHVSADPDLPAGTDPVHLLEVRNMLDRLEVVMLELPETTREVFMAHRIEGLTYTEIAGRTGLTVKQVEKAIARAMVALDRGLGPR</sequence>
<feature type="domain" description="RNA polymerase sigma-70 region 2" evidence="5">
    <location>
        <begin position="38"/>
        <end position="104"/>
    </location>
</feature>
<gene>
    <name evidence="7" type="ORF">ABDJ38_08840</name>
</gene>
<dbReference type="CDD" id="cd06171">
    <property type="entry name" value="Sigma70_r4"/>
    <property type="match status" value="1"/>
</dbReference>
<accession>A0ABV0CWQ6</accession>
<feature type="domain" description="RNA polymerase sigma factor 70 region 4 type 2" evidence="6">
    <location>
        <begin position="134"/>
        <end position="186"/>
    </location>
</feature>
<dbReference type="Gene3D" id="1.10.10.10">
    <property type="entry name" value="Winged helix-like DNA-binding domain superfamily/Winged helix DNA-binding domain"/>
    <property type="match status" value="1"/>
</dbReference>
<comment type="caution">
    <text evidence="7">The sequence shown here is derived from an EMBL/GenBank/DDBJ whole genome shotgun (WGS) entry which is preliminary data.</text>
</comment>
<name>A0ABV0CWQ6_9SPHN</name>
<evidence type="ECO:0000256" key="3">
    <source>
        <dbReference type="ARBA" id="ARBA00023082"/>
    </source>
</evidence>
<dbReference type="InterPro" id="IPR013325">
    <property type="entry name" value="RNA_pol_sigma_r2"/>
</dbReference>
<dbReference type="InterPro" id="IPR039425">
    <property type="entry name" value="RNA_pol_sigma-70-like"/>
</dbReference>
<keyword evidence="4" id="KW-0804">Transcription</keyword>
<dbReference type="Pfam" id="PF08281">
    <property type="entry name" value="Sigma70_r4_2"/>
    <property type="match status" value="1"/>
</dbReference>
<dbReference type="Pfam" id="PF04542">
    <property type="entry name" value="Sigma70_r2"/>
    <property type="match status" value="1"/>
</dbReference>